<dbReference type="Gene3D" id="3.80.10.10">
    <property type="entry name" value="Ribonuclease Inhibitor"/>
    <property type="match status" value="2"/>
</dbReference>
<dbReference type="SUPFAM" id="SSF52058">
    <property type="entry name" value="L domain-like"/>
    <property type="match status" value="2"/>
</dbReference>
<reference evidence="3" key="1">
    <citation type="journal article" date="2016" name="Nat. Genet.">
        <title>A high-quality carrot genome assembly provides new insights into carotenoid accumulation and asterid genome evolution.</title>
        <authorList>
            <person name="Iorizzo M."/>
            <person name="Ellison S."/>
            <person name="Senalik D."/>
            <person name="Zeng P."/>
            <person name="Satapoomin P."/>
            <person name="Huang J."/>
            <person name="Bowman M."/>
            <person name="Iovene M."/>
            <person name="Sanseverino W."/>
            <person name="Cavagnaro P."/>
            <person name="Yildiz M."/>
            <person name="Macko-Podgorni A."/>
            <person name="Moranska E."/>
            <person name="Grzebelus E."/>
            <person name="Grzebelus D."/>
            <person name="Ashrafi H."/>
            <person name="Zheng Z."/>
            <person name="Cheng S."/>
            <person name="Spooner D."/>
            <person name="Van Deynze A."/>
            <person name="Simon P."/>
        </authorList>
    </citation>
    <scope>NUCLEOTIDE SEQUENCE [LARGE SCALE GENOMIC DNA]</scope>
    <source>
        <tissue evidence="3">Leaf</tissue>
    </source>
</reference>
<feature type="domain" description="At1g61320/AtMIF1 LRR" evidence="2">
    <location>
        <begin position="107"/>
        <end position="281"/>
    </location>
</feature>
<dbReference type="SUPFAM" id="SSF81383">
    <property type="entry name" value="F-box domain"/>
    <property type="match status" value="2"/>
</dbReference>
<dbReference type="Pfam" id="PF23622">
    <property type="entry name" value="LRR_At1g61320_AtMIF1"/>
    <property type="match status" value="2"/>
</dbReference>
<comment type="caution">
    <text evidence="3">The sequence shown here is derived from an EMBL/GenBank/DDBJ whole genome shotgun (WGS) entry which is preliminary data.</text>
</comment>
<evidence type="ECO:0000259" key="1">
    <source>
        <dbReference type="Pfam" id="PF00646"/>
    </source>
</evidence>
<feature type="domain" description="F-box" evidence="1">
    <location>
        <begin position="17"/>
        <end position="55"/>
    </location>
</feature>
<evidence type="ECO:0000313" key="3">
    <source>
        <dbReference type="EMBL" id="KZM86282.1"/>
    </source>
</evidence>
<dbReference type="Pfam" id="PF00646">
    <property type="entry name" value="F-box"/>
    <property type="match status" value="2"/>
</dbReference>
<evidence type="ECO:0000259" key="2">
    <source>
        <dbReference type="Pfam" id="PF23622"/>
    </source>
</evidence>
<organism evidence="3">
    <name type="scientific">Daucus carota subsp. sativus</name>
    <name type="common">Carrot</name>
    <dbReference type="NCBI Taxonomy" id="79200"/>
    <lineage>
        <taxon>Eukaryota</taxon>
        <taxon>Viridiplantae</taxon>
        <taxon>Streptophyta</taxon>
        <taxon>Embryophyta</taxon>
        <taxon>Tracheophyta</taxon>
        <taxon>Spermatophyta</taxon>
        <taxon>Magnoliopsida</taxon>
        <taxon>eudicotyledons</taxon>
        <taxon>Gunneridae</taxon>
        <taxon>Pentapetalae</taxon>
        <taxon>asterids</taxon>
        <taxon>campanulids</taxon>
        <taxon>Apiales</taxon>
        <taxon>Apiaceae</taxon>
        <taxon>Apioideae</taxon>
        <taxon>Scandiceae</taxon>
        <taxon>Daucinae</taxon>
        <taxon>Daucus</taxon>
        <taxon>Daucus sect. Daucus</taxon>
    </lineage>
</organism>
<feature type="domain" description="At1g61320/AtMIF1 LRR" evidence="2">
    <location>
        <begin position="380"/>
        <end position="705"/>
    </location>
</feature>
<dbReference type="EMBL" id="LNRQ01000007">
    <property type="protein sequence ID" value="KZM86282.1"/>
    <property type="molecule type" value="Genomic_DNA"/>
</dbReference>
<evidence type="ECO:0008006" key="4">
    <source>
        <dbReference type="Google" id="ProtNLM"/>
    </source>
</evidence>
<dbReference type="STRING" id="79200.A0A161ZHK7"/>
<dbReference type="InterPro" id="IPR001810">
    <property type="entry name" value="F-box_dom"/>
</dbReference>
<dbReference type="PANTHER" id="PTHR34145">
    <property type="entry name" value="OS02G0105600 PROTEIN"/>
    <property type="match status" value="1"/>
</dbReference>
<sequence>MGQQQKSLKLMKNNDVISELPDDIVSQFISLLSFKEAVRTSIVSKSWMLIWTTHKDIVCDVSNILESLSEESRDVYFLVRQDHRDKFVERVDHIMQRRCKGPKMNSIVISFPLSNEHESHITNWISRAVMMGVEKISLDLTGGFGFVTSDVPRAYSFPLAVLISPGKACSVKHLQLASCSLDSLSISNSLASLVTLELQNVNLTDQQLDIMLCNCSFLEKLVLKSCTELVNFKLTNRSSRLRFLSIKSCCRLNYFELDAENLEIFEYTGQIDRFMFKHVPKLAEKNNDVISELPDDIVSQFISLLSFKEAVRTSIVSKSWMLIWTTHKDIVCDVSNILESLSEESRDVYFLVRQDHRDKFVERVDHIMQRRCKGPKMNSIVISFPLSNEHESHITNWISRAVMMGVEKISLDLTGGFGFVTSDVPRAYSFPLAVLISPGKACSVKHLQLASCSLDSLSISNSLASLVTLELQNVNLTDQQLDIMLCNCSFLEKLVLKSCTELVNFKLTNRSSRLRFLSIKSCCRLNYFELDAENLEIFEYTGQIDRFMFKHVPKLAEVYFCFCGSSRVESAIYALSQLANDIPQLKILNMVWIRVNLAFQLPEGVPTFINIKHLVLTVFPFLDEDKLGWITFILKAAPFLKNLQLNQFISSFTRQSEVHDRQLPEVTHMNLREIEINGYQGNYHEKELLKYLVNSAVKLDLLVISPQVKVYKGLNDWCYEDLNLPGDKLSLEKIEELHSMVPKAIRVRII</sequence>
<dbReference type="AlphaFoldDB" id="A0A161ZHK7"/>
<dbReference type="PANTHER" id="PTHR34145:SF28">
    <property type="entry name" value="F-BOX DOMAIN-CONTAINING PROTEIN"/>
    <property type="match status" value="1"/>
</dbReference>
<dbReference type="InterPro" id="IPR032675">
    <property type="entry name" value="LRR_dom_sf"/>
</dbReference>
<gene>
    <name evidence="3" type="ORF">DCAR_023416</name>
</gene>
<dbReference type="InterPro" id="IPR053772">
    <property type="entry name" value="At1g61320/At1g61330-like"/>
</dbReference>
<dbReference type="OMA" id="EHESHIT"/>
<dbReference type="InterPro" id="IPR055357">
    <property type="entry name" value="LRR_At1g61320_AtMIF1"/>
</dbReference>
<name>A0A161ZHK7_DAUCS</name>
<accession>A0A161ZHK7</accession>
<dbReference type="InterPro" id="IPR036047">
    <property type="entry name" value="F-box-like_dom_sf"/>
</dbReference>
<proteinExistence type="predicted"/>
<protein>
    <recommendedName>
        <fullName evidence="4">F-box domain-containing protein</fullName>
    </recommendedName>
</protein>
<feature type="domain" description="F-box" evidence="1">
    <location>
        <begin position="290"/>
        <end position="328"/>
    </location>
</feature>
<dbReference type="Gramene" id="KZM86282">
    <property type="protein sequence ID" value="KZM86282"/>
    <property type="gene ID" value="DCAR_023416"/>
</dbReference>